<comment type="caution">
    <text evidence="2">The sequence shown here is derived from an EMBL/GenBank/DDBJ whole genome shotgun (WGS) entry which is preliminary data.</text>
</comment>
<feature type="compositionally biased region" description="Low complexity" evidence="1">
    <location>
        <begin position="144"/>
        <end position="164"/>
    </location>
</feature>
<protein>
    <submittedName>
        <fullName evidence="2">Uncharacterized protein</fullName>
    </submittedName>
</protein>
<sequence>MIRQLKKALSRSRSTSEKVEVIEGEAAAAEAGAPVAVRPKAKPPTKPPLCADATATASAHLSDATAHLSDLSVVPPPPSRKQQPPAPTAQTQPPGKSAWSTGAENATDRLRRTASRPAGVELAREGGDAVSHFSDRWQDPDPVQQQQQQHAGGRARASAAQPASTLLSGDDSIIEHSAGRGGMGRSGSLRATPLAVEQRGQGLL</sequence>
<proteinExistence type="predicted"/>
<dbReference type="AlphaFoldDB" id="A0A2J8A4A5"/>
<feature type="compositionally biased region" description="Pro residues" evidence="1">
    <location>
        <begin position="74"/>
        <end position="87"/>
    </location>
</feature>
<dbReference type="Proteomes" id="UP000236333">
    <property type="component" value="Unassembled WGS sequence"/>
</dbReference>
<organism evidence="2 3">
    <name type="scientific">Tetrabaena socialis</name>
    <dbReference type="NCBI Taxonomy" id="47790"/>
    <lineage>
        <taxon>Eukaryota</taxon>
        <taxon>Viridiplantae</taxon>
        <taxon>Chlorophyta</taxon>
        <taxon>core chlorophytes</taxon>
        <taxon>Chlorophyceae</taxon>
        <taxon>CS clade</taxon>
        <taxon>Chlamydomonadales</taxon>
        <taxon>Tetrabaenaceae</taxon>
        <taxon>Tetrabaena</taxon>
    </lineage>
</organism>
<name>A0A2J8A4A5_9CHLO</name>
<evidence type="ECO:0000313" key="3">
    <source>
        <dbReference type="Proteomes" id="UP000236333"/>
    </source>
</evidence>
<feature type="compositionally biased region" description="Low complexity" evidence="1">
    <location>
        <begin position="28"/>
        <end position="38"/>
    </location>
</feature>
<feature type="compositionally biased region" description="Basic and acidic residues" evidence="1">
    <location>
        <begin position="122"/>
        <end position="139"/>
    </location>
</feature>
<reference evidence="2 3" key="1">
    <citation type="journal article" date="2017" name="Mol. Biol. Evol.">
        <title>The 4-celled Tetrabaena socialis nuclear genome reveals the essential components for genetic control of cell number at the origin of multicellularity in the volvocine lineage.</title>
        <authorList>
            <person name="Featherston J."/>
            <person name="Arakaki Y."/>
            <person name="Hanschen E.R."/>
            <person name="Ferris P.J."/>
            <person name="Michod R.E."/>
            <person name="Olson B.J.S.C."/>
            <person name="Nozaki H."/>
            <person name="Durand P.M."/>
        </authorList>
    </citation>
    <scope>NUCLEOTIDE SEQUENCE [LARGE SCALE GENOMIC DNA]</scope>
    <source>
        <strain evidence="2 3">NIES-571</strain>
    </source>
</reference>
<keyword evidence="3" id="KW-1185">Reference proteome</keyword>
<dbReference type="EMBL" id="PGGS01000185">
    <property type="protein sequence ID" value="PNH07344.1"/>
    <property type="molecule type" value="Genomic_DNA"/>
</dbReference>
<feature type="region of interest" description="Disordered" evidence="1">
    <location>
        <begin position="28"/>
        <end position="204"/>
    </location>
</feature>
<accession>A0A2J8A4A5</accession>
<feature type="region of interest" description="Disordered" evidence="1">
    <location>
        <begin position="1"/>
        <end position="20"/>
    </location>
</feature>
<evidence type="ECO:0000313" key="2">
    <source>
        <dbReference type="EMBL" id="PNH07344.1"/>
    </source>
</evidence>
<evidence type="ECO:0000256" key="1">
    <source>
        <dbReference type="SAM" id="MobiDB-lite"/>
    </source>
</evidence>
<gene>
    <name evidence="2" type="ORF">TSOC_006195</name>
</gene>
<feature type="compositionally biased region" description="Basic residues" evidence="1">
    <location>
        <begin position="1"/>
        <end position="10"/>
    </location>
</feature>